<dbReference type="InterPro" id="IPR002110">
    <property type="entry name" value="Ankyrin_rpt"/>
</dbReference>
<dbReference type="PROSITE" id="PS50011">
    <property type="entry name" value="PROTEIN_KINASE_DOM"/>
    <property type="match status" value="1"/>
</dbReference>
<dbReference type="Pfam" id="PF12796">
    <property type="entry name" value="Ank_2"/>
    <property type="match status" value="3"/>
</dbReference>
<accession>A0A4Z1SZ74</accession>
<keyword evidence="1 4" id="KW-0547">Nucleotide-binding</keyword>
<dbReference type="SMART" id="SM00220">
    <property type="entry name" value="S_TKc"/>
    <property type="match status" value="1"/>
</dbReference>
<dbReference type="InterPro" id="IPR000719">
    <property type="entry name" value="Prot_kinase_dom"/>
</dbReference>
<evidence type="ECO:0000259" key="6">
    <source>
        <dbReference type="PROSITE" id="PS50011"/>
    </source>
</evidence>
<name>A0A4Z1SZ74_GIAMU</name>
<organism evidence="7 8">
    <name type="scientific">Giardia muris</name>
    <dbReference type="NCBI Taxonomy" id="5742"/>
    <lineage>
        <taxon>Eukaryota</taxon>
        <taxon>Metamonada</taxon>
        <taxon>Diplomonadida</taxon>
        <taxon>Hexamitidae</taxon>
        <taxon>Giardiinae</taxon>
        <taxon>Giardia</taxon>
    </lineage>
</organism>
<comment type="caution">
    <text evidence="7">The sequence shown here is derived from an EMBL/GenBank/DDBJ whole genome shotgun (WGS) entry which is preliminary data.</text>
</comment>
<dbReference type="Pfam" id="PF00069">
    <property type="entry name" value="Pkinase"/>
    <property type="match status" value="1"/>
</dbReference>
<dbReference type="InterPro" id="IPR036770">
    <property type="entry name" value="Ankyrin_rpt-contain_sf"/>
</dbReference>
<keyword evidence="7" id="KW-0808">Transferase</keyword>
<keyword evidence="3" id="KW-0040">ANK repeat</keyword>
<evidence type="ECO:0000256" key="2">
    <source>
        <dbReference type="ARBA" id="ARBA00022840"/>
    </source>
</evidence>
<dbReference type="GO" id="GO:0005524">
    <property type="term" value="F:ATP binding"/>
    <property type="evidence" value="ECO:0007669"/>
    <property type="project" value="UniProtKB-UniRule"/>
</dbReference>
<feature type="binding site" evidence="4">
    <location>
        <position position="497"/>
    </location>
    <ligand>
        <name>ATP</name>
        <dbReference type="ChEBI" id="CHEBI:30616"/>
    </ligand>
</feature>
<dbReference type="SMART" id="SM00248">
    <property type="entry name" value="ANK"/>
    <property type="match status" value="10"/>
</dbReference>
<keyword evidence="2 4" id="KW-0067">ATP-binding</keyword>
<sequence>MELSKLMRAAKRGNTRGVIRYLTLARQSNSTGLTALMLAAREGHTECVRLLSNEEGRMQDQKGMTALMYAARNGRLGAVELLMGSEAGLVTKNGMTALILAANNGHVEIVRLLKAIEAGMRDERQQTAIMYAARSGHAGVIRELVQQEGGSSNRKGWTALMLAARNGHGMCVPLLLCEVGYQARQNRGSYRAGVTALMIAARAHCGTIIKALLPFECGLKDDDGHTARWYAVQTQERKALESKKGETSIVELIDEEEGDVVLSRRSPPFRSAYQLQAEVVQLRKEVERLKEECSTAVRQLEGYQRSRLANGFAESLSSSTTIMIDNHSTKRGESRLFEAAIEGNLITVRHLFRYYKAQDSKGRTALMFAAEAGATNCVRALRPAEAGLQDQEGMTALMFAILGRHWDCVQLLWLERDLKSKKGETASELIRRVLQEMREDDRDALKSIHNLLEKSVEAPGLIEELDREYTITGSIGRGSYGHVYSVRSPTHQNYALKVVEYGNFNETKEAFIQNEKRAALELSHPNIMSCLRVLDDEDCGILYLLMPWYSTTLQEELKYRQGLGQRMRDDEIWYILSHLAAGLTYLHEKAVIHWDLKPENVFLASDGRYLISDFGFALFVDKPTHRNGIVGTRAYMAPELFDSEPMYSSSIDIWALGVVIYELCTWKKPFESAPEILKNQVPQIHDRPDSLIGLITSMLNKDPALRPTAREVFNVTVLYSQ</sequence>
<proteinExistence type="predicted"/>
<dbReference type="PROSITE" id="PS50088">
    <property type="entry name" value="ANK_REPEAT"/>
    <property type="match status" value="2"/>
</dbReference>
<dbReference type="SUPFAM" id="SSF56112">
    <property type="entry name" value="Protein kinase-like (PK-like)"/>
    <property type="match status" value="1"/>
</dbReference>
<reference evidence="7 8" key="1">
    <citation type="submission" date="2019-05" db="EMBL/GenBank/DDBJ databases">
        <title>The compact genome of Giardia muris reveals important steps in the evolution of intestinal protozoan parasites.</title>
        <authorList>
            <person name="Xu F."/>
            <person name="Jimenez-Gonzalez A."/>
            <person name="Einarsson E."/>
            <person name="Astvaldsson A."/>
            <person name="Peirasmaki D."/>
            <person name="Eckmann L."/>
            <person name="Andersson J.O."/>
            <person name="Svard S.G."/>
            <person name="Jerlstrom-Hultqvist J."/>
        </authorList>
    </citation>
    <scope>NUCLEOTIDE SEQUENCE [LARGE SCALE GENOMIC DNA]</scope>
    <source>
        <strain evidence="7 8">Roberts-Thomson</strain>
    </source>
</reference>
<evidence type="ECO:0000313" key="7">
    <source>
        <dbReference type="EMBL" id="TNJ28788.1"/>
    </source>
</evidence>
<evidence type="ECO:0000256" key="4">
    <source>
        <dbReference type="PROSITE-ProRule" id="PRU10141"/>
    </source>
</evidence>
<dbReference type="EMBL" id="VDLU01000002">
    <property type="protein sequence ID" value="TNJ28788.1"/>
    <property type="molecule type" value="Genomic_DNA"/>
</dbReference>
<protein>
    <submittedName>
        <fullName evidence="7">Kinase, NEK</fullName>
    </submittedName>
</protein>
<dbReference type="OrthoDB" id="541276at2759"/>
<dbReference type="PROSITE" id="PS00107">
    <property type="entry name" value="PROTEIN_KINASE_ATP"/>
    <property type="match status" value="1"/>
</dbReference>
<dbReference type="InterPro" id="IPR008271">
    <property type="entry name" value="Ser/Thr_kinase_AS"/>
</dbReference>
<feature type="coiled-coil region" evidence="5">
    <location>
        <begin position="272"/>
        <end position="306"/>
    </location>
</feature>
<dbReference type="VEuPathDB" id="GiardiaDB:GMRT_15621"/>
<keyword evidence="7" id="KW-0418">Kinase</keyword>
<keyword evidence="5" id="KW-0175">Coiled coil</keyword>
<evidence type="ECO:0000313" key="8">
    <source>
        <dbReference type="Proteomes" id="UP000315496"/>
    </source>
</evidence>
<feature type="repeat" description="ANK" evidence="3">
    <location>
        <begin position="62"/>
        <end position="94"/>
    </location>
</feature>
<dbReference type="Proteomes" id="UP000315496">
    <property type="component" value="Chromosome 2"/>
</dbReference>
<dbReference type="Gene3D" id="1.10.510.10">
    <property type="entry name" value="Transferase(Phosphotransferase) domain 1"/>
    <property type="match status" value="1"/>
</dbReference>
<evidence type="ECO:0000256" key="1">
    <source>
        <dbReference type="ARBA" id="ARBA00022741"/>
    </source>
</evidence>
<feature type="domain" description="Protein kinase" evidence="6">
    <location>
        <begin position="469"/>
        <end position="718"/>
    </location>
</feature>
<gene>
    <name evidence="7" type="ORF">GMRT_15621</name>
</gene>
<dbReference type="PROSITE" id="PS50297">
    <property type="entry name" value="ANK_REP_REGION"/>
    <property type="match status" value="1"/>
</dbReference>
<evidence type="ECO:0000256" key="5">
    <source>
        <dbReference type="SAM" id="Coils"/>
    </source>
</evidence>
<dbReference type="PANTHER" id="PTHR24120:SF4">
    <property type="entry name" value="GH07239P"/>
    <property type="match status" value="1"/>
</dbReference>
<feature type="repeat" description="ANK" evidence="3">
    <location>
        <begin position="93"/>
        <end position="113"/>
    </location>
</feature>
<dbReference type="SUPFAM" id="SSF48403">
    <property type="entry name" value="Ankyrin repeat"/>
    <property type="match status" value="2"/>
</dbReference>
<dbReference type="InterPro" id="IPR017441">
    <property type="entry name" value="Protein_kinase_ATP_BS"/>
</dbReference>
<dbReference type="Pfam" id="PF00023">
    <property type="entry name" value="Ank"/>
    <property type="match status" value="1"/>
</dbReference>
<evidence type="ECO:0000256" key="3">
    <source>
        <dbReference type="PROSITE-ProRule" id="PRU00023"/>
    </source>
</evidence>
<dbReference type="PROSITE" id="PS00108">
    <property type="entry name" value="PROTEIN_KINASE_ST"/>
    <property type="match status" value="1"/>
</dbReference>
<keyword evidence="8" id="KW-1185">Reference proteome</keyword>
<dbReference type="Gene3D" id="1.25.40.20">
    <property type="entry name" value="Ankyrin repeat-containing domain"/>
    <property type="match status" value="3"/>
</dbReference>
<dbReference type="AlphaFoldDB" id="A0A4Z1SZ74"/>
<dbReference type="InterPro" id="IPR011009">
    <property type="entry name" value="Kinase-like_dom_sf"/>
</dbReference>
<dbReference type="PANTHER" id="PTHR24120">
    <property type="entry name" value="GH07239P"/>
    <property type="match status" value="1"/>
</dbReference>
<dbReference type="GO" id="GO:0004672">
    <property type="term" value="F:protein kinase activity"/>
    <property type="evidence" value="ECO:0007669"/>
    <property type="project" value="InterPro"/>
</dbReference>